<evidence type="ECO:0000313" key="3">
    <source>
        <dbReference type="Proteomes" id="UP001597189"/>
    </source>
</evidence>
<name>A0ABW4D462_9LACO</name>
<keyword evidence="3" id="KW-1185">Reference proteome</keyword>
<dbReference type="EMBL" id="JBHTOD010000006">
    <property type="protein sequence ID" value="MFD1455729.1"/>
    <property type="molecule type" value="Genomic_DNA"/>
</dbReference>
<gene>
    <name evidence="2" type="ORF">ACFQ44_08585</name>
</gene>
<feature type="domain" description="Helicase Helix-turn-helix" evidence="1">
    <location>
        <begin position="245"/>
        <end position="335"/>
    </location>
</feature>
<sequence length="346" mass="39294">MEASDLGQLLSAKQDRRIRVIENLLRGKKTVSTLYWGQRYHLLPLLNLAKQLDRGGLDNAVQELQRRHWLTVDTEQKTLRLTNQGAQALAETPTYQPQTVDQWVNLDIMAARQRLLLAVQVTSQYAHSTARYYPLATDQKTRQHVRQWFHSAKGPALASSLAQALVTSLAQLPASTADIMTDQFTGFGQPGLTLDQLALAHQTTIWQVRLRQFDGVTQIARDARHPEHPLHDLLGPLWRVPISPSAQETLAAVSAGRDLQQVANRRQIKLSTVREHLLEAAIMLPLTDFPYDSVLPQSVRTDFQAAVQGNLDDWQYSALPQAMQARYDFFYFRLYAIWRIKQEVTA</sequence>
<dbReference type="Proteomes" id="UP001597189">
    <property type="component" value="Unassembled WGS sequence"/>
</dbReference>
<organism evidence="2 3">
    <name type="scientific">Levilactobacillus lanxiensis</name>
    <dbReference type="NCBI Taxonomy" id="2799568"/>
    <lineage>
        <taxon>Bacteria</taxon>
        <taxon>Bacillati</taxon>
        <taxon>Bacillota</taxon>
        <taxon>Bacilli</taxon>
        <taxon>Lactobacillales</taxon>
        <taxon>Lactobacillaceae</taxon>
        <taxon>Levilactobacillus</taxon>
    </lineage>
</organism>
<accession>A0ABW4D462</accession>
<dbReference type="RefSeq" id="WP_203645655.1">
    <property type="nucleotide sequence ID" value="NZ_BOLN01000006.1"/>
</dbReference>
<comment type="caution">
    <text evidence="2">The sequence shown here is derived from an EMBL/GenBank/DDBJ whole genome shotgun (WGS) entry which is preliminary data.</text>
</comment>
<dbReference type="InterPro" id="IPR029491">
    <property type="entry name" value="Helicase_HTH"/>
</dbReference>
<dbReference type="Pfam" id="PF14493">
    <property type="entry name" value="HTH_40"/>
    <property type="match status" value="1"/>
</dbReference>
<evidence type="ECO:0000313" key="2">
    <source>
        <dbReference type="EMBL" id="MFD1455729.1"/>
    </source>
</evidence>
<evidence type="ECO:0000259" key="1">
    <source>
        <dbReference type="Pfam" id="PF14493"/>
    </source>
</evidence>
<reference evidence="3" key="1">
    <citation type="journal article" date="2019" name="Int. J. Syst. Evol. Microbiol.">
        <title>The Global Catalogue of Microorganisms (GCM) 10K type strain sequencing project: providing services to taxonomists for standard genome sequencing and annotation.</title>
        <authorList>
            <consortium name="The Broad Institute Genomics Platform"/>
            <consortium name="The Broad Institute Genome Sequencing Center for Infectious Disease"/>
            <person name="Wu L."/>
            <person name="Ma J."/>
        </authorList>
    </citation>
    <scope>NUCLEOTIDE SEQUENCE [LARGE SCALE GENOMIC DNA]</scope>
    <source>
        <strain evidence="3">CCM 8979</strain>
    </source>
</reference>
<protein>
    <submittedName>
        <fullName evidence="2">Helix-turn-helix domain-containing protein</fullName>
    </submittedName>
</protein>
<proteinExistence type="predicted"/>